<feature type="compositionally biased region" description="Low complexity" evidence="1">
    <location>
        <begin position="215"/>
        <end position="230"/>
    </location>
</feature>
<dbReference type="AlphaFoldDB" id="A0A3L6FLF9"/>
<dbReference type="EMBL" id="NCVQ01000004">
    <property type="protein sequence ID" value="PWZ32537.1"/>
    <property type="molecule type" value="Genomic_DNA"/>
</dbReference>
<feature type="chain" id="PRO_5018207927" evidence="2">
    <location>
        <begin position="16"/>
        <end position="365"/>
    </location>
</feature>
<gene>
    <name evidence="3" type="ORF">Zm00014a_021339</name>
</gene>
<evidence type="ECO:0000256" key="2">
    <source>
        <dbReference type="SAM" id="SignalP"/>
    </source>
</evidence>
<name>A0A3L6FLF9_MAIZE</name>
<dbReference type="PANTHER" id="PTHR34952:SF1">
    <property type="entry name" value="OS01G0814400 PROTEIN"/>
    <property type="match status" value="1"/>
</dbReference>
<evidence type="ECO:0000256" key="1">
    <source>
        <dbReference type="SAM" id="MobiDB-lite"/>
    </source>
</evidence>
<feature type="region of interest" description="Disordered" evidence="1">
    <location>
        <begin position="195"/>
        <end position="265"/>
    </location>
</feature>
<reference evidence="3" key="1">
    <citation type="journal article" date="2018" name="Nat. Genet.">
        <title>Extensive intraspecific gene order and gene structural variations between Mo17 and other maize genomes.</title>
        <authorList>
            <person name="Sun S."/>
            <person name="Zhou Y."/>
            <person name="Chen J."/>
            <person name="Shi J."/>
            <person name="Zhao H."/>
            <person name="Zhao H."/>
            <person name="Song W."/>
            <person name="Zhang M."/>
            <person name="Cui Y."/>
            <person name="Dong X."/>
            <person name="Liu H."/>
            <person name="Ma X."/>
            <person name="Jiao Y."/>
            <person name="Wang B."/>
            <person name="Wei X."/>
            <person name="Stein J.C."/>
            <person name="Glaubitz J.C."/>
            <person name="Lu F."/>
            <person name="Yu G."/>
            <person name="Liang C."/>
            <person name="Fengler K."/>
            <person name="Li B."/>
            <person name="Rafalski A."/>
            <person name="Schnable P.S."/>
            <person name="Ware D.H."/>
            <person name="Buckler E.S."/>
            <person name="Lai J."/>
        </authorList>
    </citation>
    <scope>NUCLEOTIDE SEQUENCE [LARGE SCALE GENOMIC DNA]</scope>
    <source>
        <tissue evidence="3">Seedling</tissue>
    </source>
</reference>
<keyword evidence="2" id="KW-0732">Signal</keyword>
<dbReference type="Proteomes" id="UP000251960">
    <property type="component" value="Chromosome 3"/>
</dbReference>
<comment type="caution">
    <text evidence="3">The sequence shown here is derived from an EMBL/GenBank/DDBJ whole genome shotgun (WGS) entry which is preliminary data.</text>
</comment>
<accession>A0A3L6FLF9</accession>
<dbReference type="ExpressionAtlas" id="A0A3L6FLF9">
    <property type="expression patterns" value="baseline and differential"/>
</dbReference>
<organism evidence="3">
    <name type="scientific">Zea mays</name>
    <name type="common">Maize</name>
    <dbReference type="NCBI Taxonomy" id="4577"/>
    <lineage>
        <taxon>Eukaryota</taxon>
        <taxon>Viridiplantae</taxon>
        <taxon>Streptophyta</taxon>
        <taxon>Embryophyta</taxon>
        <taxon>Tracheophyta</taxon>
        <taxon>Spermatophyta</taxon>
        <taxon>Magnoliopsida</taxon>
        <taxon>Liliopsida</taxon>
        <taxon>Poales</taxon>
        <taxon>Poaceae</taxon>
        <taxon>PACMAD clade</taxon>
        <taxon>Panicoideae</taxon>
        <taxon>Andropogonodae</taxon>
        <taxon>Andropogoneae</taxon>
        <taxon>Tripsacinae</taxon>
        <taxon>Zea</taxon>
    </lineage>
</organism>
<feature type="signal peptide" evidence="2">
    <location>
        <begin position="1"/>
        <end position="15"/>
    </location>
</feature>
<proteinExistence type="predicted"/>
<evidence type="ECO:0000313" key="3">
    <source>
        <dbReference type="EMBL" id="PWZ32537.1"/>
    </source>
</evidence>
<protein>
    <submittedName>
        <fullName evidence="3">Uncharacterized protein</fullName>
    </submittedName>
</protein>
<sequence length="365" mass="39897">MRGACPCICIQIVYCLCTFFFSTEISLCNLGSSLWMDEPSVDFSAEGVSSRSGLCQSTCLNPGCKHDRACWEDDYVKAVISHGQDDLAVDEIGLALTEVMHAYDDDKWSSLYEDFDDGVGDEPILPLESDSTGDFVDIDSASPTFPSDDAMESSITNSFARNCSINGTPSLVSAMKGTRVKKGITTKLSVSWAPDVYDPPITSDSHTVKGHHTSSTKGNYKYKTSKSSSTTRRKKDKKHSRHSSSNGGGSKRDKKHSYRSSASSSRAITSGSQYCDAYSGGGINSRTVPESAKISPLVVAENVTPQEMVPVLKTLEPIKCTTSCGKEKPFALLSRQFSPARYKGMFTFWNQNQLASWQFAMRKLT</sequence>
<dbReference type="PANTHER" id="PTHR34952">
    <property type="entry name" value="OS05G0113500 PROTEIN"/>
    <property type="match status" value="1"/>
</dbReference>
<feature type="compositionally biased region" description="Basic residues" evidence="1">
    <location>
        <begin position="231"/>
        <end position="242"/>
    </location>
</feature>